<dbReference type="AlphaFoldDB" id="A0A9P1IU48"/>
<dbReference type="Proteomes" id="UP001152747">
    <property type="component" value="Unassembled WGS sequence"/>
</dbReference>
<accession>A0A9P1IU48</accession>
<comment type="caution">
    <text evidence="1">The sequence shown here is derived from an EMBL/GenBank/DDBJ whole genome shotgun (WGS) entry which is preliminary data.</text>
</comment>
<protein>
    <submittedName>
        <fullName evidence="1">Uncharacterized protein</fullName>
    </submittedName>
</protein>
<reference evidence="1" key="1">
    <citation type="submission" date="2022-11" db="EMBL/GenBank/DDBJ databases">
        <authorList>
            <person name="Kikuchi T."/>
        </authorList>
    </citation>
    <scope>NUCLEOTIDE SEQUENCE</scope>
    <source>
        <strain evidence="1">PS1010</strain>
    </source>
</reference>
<evidence type="ECO:0000313" key="1">
    <source>
        <dbReference type="EMBL" id="CAI5452178.1"/>
    </source>
</evidence>
<gene>
    <name evidence="1" type="ORF">CAMP_LOCUS14815</name>
</gene>
<organism evidence="1 2">
    <name type="scientific">Caenorhabditis angaria</name>
    <dbReference type="NCBI Taxonomy" id="860376"/>
    <lineage>
        <taxon>Eukaryota</taxon>
        <taxon>Metazoa</taxon>
        <taxon>Ecdysozoa</taxon>
        <taxon>Nematoda</taxon>
        <taxon>Chromadorea</taxon>
        <taxon>Rhabditida</taxon>
        <taxon>Rhabditina</taxon>
        <taxon>Rhabditomorpha</taxon>
        <taxon>Rhabditoidea</taxon>
        <taxon>Rhabditidae</taxon>
        <taxon>Peloderinae</taxon>
        <taxon>Caenorhabditis</taxon>
    </lineage>
</organism>
<evidence type="ECO:0000313" key="2">
    <source>
        <dbReference type="Proteomes" id="UP001152747"/>
    </source>
</evidence>
<sequence>MEVSAQNFETELSNCSISETDITLNSLENVTILEKLITAIGSSFESTLDSEDDDLSVKTAESFDMDVRAYAEPSLPTSAEYYSFKEDYEIYDFKNNHQLDQDIIYNSNGDIKAFDIITHDNRVRVVDSNECLDYLMNASLEPAHFNPVYYLGVDNKSKNEYIGKEKEDEKEEDDEYSDILTAELGPAFGELSSYLRGDFDHE</sequence>
<keyword evidence="2" id="KW-1185">Reference proteome</keyword>
<dbReference type="EMBL" id="CANHGI010000005">
    <property type="protein sequence ID" value="CAI5452178.1"/>
    <property type="molecule type" value="Genomic_DNA"/>
</dbReference>
<proteinExistence type="predicted"/>
<name>A0A9P1IU48_9PELO</name>